<feature type="chain" id="PRO_5024329198" description="Secreted protein" evidence="1">
    <location>
        <begin position="24"/>
        <end position="147"/>
    </location>
</feature>
<protein>
    <recommendedName>
        <fullName evidence="4">Secreted protein</fullName>
    </recommendedName>
</protein>
<feature type="signal peptide" evidence="1">
    <location>
        <begin position="1"/>
        <end position="23"/>
    </location>
</feature>
<keyword evidence="1" id="KW-0732">Signal</keyword>
<proteinExistence type="predicted"/>
<evidence type="ECO:0000313" key="2">
    <source>
        <dbReference type="EMBL" id="TMP88186.1"/>
    </source>
</evidence>
<evidence type="ECO:0008006" key="4">
    <source>
        <dbReference type="Google" id="ProtNLM"/>
    </source>
</evidence>
<dbReference type="AlphaFoldDB" id="A0A5S3Z9E0"/>
<sequence length="147" mass="16624">MRNGIIMVIVLMTLLLSSASALTHTHTTAAESPLCSLMVQEPMQCSFDDVSADGASEHQRPAPHPAQLPERAMRTHPSYFLHPEQQPLYLLAYTLAQHTAPFKQRFKAPPASHFEPWYIAREQKKCGLINHCQAANLTYRSRLHYES</sequence>
<reference evidence="3" key="2">
    <citation type="submission" date="2019-06" db="EMBL/GenBank/DDBJ databases">
        <title>Co-occurence of chitin degradation, pigmentation and bioactivity in marine Pseudoalteromonas.</title>
        <authorList>
            <person name="Sonnenschein E.C."/>
            <person name="Bech P.K."/>
        </authorList>
    </citation>
    <scope>NUCLEOTIDE SEQUENCE [LARGE SCALE GENOMIC DNA]</scope>
    <source>
        <strain evidence="3">S2897</strain>
    </source>
</reference>
<evidence type="ECO:0000313" key="3">
    <source>
        <dbReference type="Proteomes" id="UP000305874"/>
    </source>
</evidence>
<dbReference type="Proteomes" id="UP000305874">
    <property type="component" value="Unassembled WGS sequence"/>
</dbReference>
<dbReference type="RefSeq" id="WP_138547179.1">
    <property type="nucleotide sequence ID" value="NZ_PNCG01000002.1"/>
</dbReference>
<evidence type="ECO:0000256" key="1">
    <source>
        <dbReference type="SAM" id="SignalP"/>
    </source>
</evidence>
<accession>A0A5S3Z9E0</accession>
<dbReference type="EMBL" id="PNCG01000002">
    <property type="protein sequence ID" value="TMP88186.1"/>
    <property type="molecule type" value="Genomic_DNA"/>
</dbReference>
<comment type="caution">
    <text evidence="2">The sequence shown here is derived from an EMBL/GenBank/DDBJ whole genome shotgun (WGS) entry which is preliminary data.</text>
</comment>
<gene>
    <name evidence="2" type="ORF">CWC05_01735</name>
</gene>
<organism evidence="2 3">
    <name type="scientific">Pseudoalteromonas ruthenica</name>
    <dbReference type="NCBI Taxonomy" id="151081"/>
    <lineage>
        <taxon>Bacteria</taxon>
        <taxon>Pseudomonadati</taxon>
        <taxon>Pseudomonadota</taxon>
        <taxon>Gammaproteobacteria</taxon>
        <taxon>Alteromonadales</taxon>
        <taxon>Pseudoalteromonadaceae</taxon>
        <taxon>Pseudoalteromonas</taxon>
    </lineage>
</organism>
<reference evidence="2 3" key="1">
    <citation type="submission" date="2017-12" db="EMBL/GenBank/DDBJ databases">
        <authorList>
            <person name="Paulsen S."/>
            <person name="Gram L.K."/>
        </authorList>
    </citation>
    <scope>NUCLEOTIDE SEQUENCE [LARGE SCALE GENOMIC DNA]</scope>
    <source>
        <strain evidence="2 3">S2897</strain>
    </source>
</reference>
<name>A0A5S3Z9E0_9GAMM</name>